<dbReference type="InterPro" id="IPR001375">
    <property type="entry name" value="Peptidase_S9_cat"/>
</dbReference>
<dbReference type="InterPro" id="IPR029058">
    <property type="entry name" value="AB_hydrolase_fold"/>
</dbReference>
<comment type="subcellular location">
    <subcellularLocation>
        <location evidence="2">Cytoplasm</location>
    </subcellularLocation>
</comment>
<dbReference type="GO" id="GO:0005737">
    <property type="term" value="C:cytoplasm"/>
    <property type="evidence" value="ECO:0007669"/>
    <property type="project" value="UniProtKB-SubCell"/>
</dbReference>
<sequence length="733" mass="82333">MSSQEMEKIVKLYKIVASNPTLTSARIAFKTASDIRVESKWTHRNLERTANQEFKIGHLLNDQLQVRFATFPDDVTSVLGSEISKDSRRKAVLCSGPNKEKDSRKQFIEIWDEHSQLKNFDLSSLDVHGDVYTDAEFGSFQWSPDATKLVYIAEKKLPKSEPFYKQKPLDKKSEKEEAAKGNEYIYKPDWGEALVGKHQQVVVVLDTASETLTVQSGIDEALSPGQVIWTPNGDGIVGIAWNHEPRYLGLVACTNRESWVFLLKDGVFQKLSGDNRGVRSPRFSPDGKKLVWLERDLSGPHHITHRLMSIDWESSDRTPTILIDLVKTKVEIHKGLDFYGLYNRELPNRCWSKDSRYLFLSSPQRSNIKSYVLDTETKILSEIPNDDTSLVVLDVFENLVLLKNTSLLVPSVLMASKFEGDGSGMKLIPITAGSMIEGTEDMQIEHVDYVYQGEDAVRDFNFTYFGPKTGAARSVPLIVMPHGGPHSNYVNMFLLETSLLTLLGYAMIQVNYRGSTGMGSDNVEYLQGRVGDADVKDCVTATAEALKKYPWLDPNRVGLSGGSHGGFLVAHLSGQHPNMYQAVVARNPVINIAAMFTISDIPDCRNALRIDERIRLHHDLCAAVSNESYDKMSSEETAEMVVKMFKCSPIVHAHKVKAPTLMQIGKNDLRVPPSQGKHWYLRLKANGVKTKMLVYDDNHRLGTGLAEIDEIINAILWFEENLRAKANDHLKSD</sequence>
<dbReference type="PANTHER" id="PTHR42776:SF4">
    <property type="entry name" value="ACYLAMINO-ACID-RELEASING ENZYME"/>
    <property type="match status" value="1"/>
</dbReference>
<dbReference type="Pfam" id="PF00326">
    <property type="entry name" value="Peptidase_S9"/>
    <property type="match status" value="1"/>
</dbReference>
<evidence type="ECO:0000259" key="9">
    <source>
        <dbReference type="Pfam" id="PF00326"/>
    </source>
</evidence>
<dbReference type="Gene3D" id="2.120.10.30">
    <property type="entry name" value="TolB, C-terminal domain"/>
    <property type="match status" value="1"/>
</dbReference>
<feature type="domain" description="Acylamino-acid-releasing enzyme N-terminal" evidence="10">
    <location>
        <begin position="10"/>
        <end position="406"/>
    </location>
</feature>
<evidence type="ECO:0000256" key="8">
    <source>
        <dbReference type="ARBA" id="ARBA00022801"/>
    </source>
</evidence>
<dbReference type="InterPro" id="IPR045550">
    <property type="entry name" value="AARE_N"/>
</dbReference>
<evidence type="ECO:0000256" key="6">
    <source>
        <dbReference type="ARBA" id="ARBA00018421"/>
    </source>
</evidence>
<evidence type="ECO:0000256" key="2">
    <source>
        <dbReference type="ARBA" id="ARBA00004496"/>
    </source>
</evidence>
<comment type="similarity">
    <text evidence="3">Belongs to the peptidase S9C family.</text>
</comment>
<evidence type="ECO:0000256" key="5">
    <source>
        <dbReference type="ARBA" id="ARBA00012917"/>
    </source>
</evidence>
<dbReference type="KEGG" id="fas:105264922"/>
<evidence type="ECO:0000313" key="11">
    <source>
        <dbReference type="Proteomes" id="UP000694866"/>
    </source>
</evidence>
<dbReference type="PANTHER" id="PTHR42776">
    <property type="entry name" value="SERINE PEPTIDASE S9 FAMILY MEMBER"/>
    <property type="match status" value="1"/>
</dbReference>
<dbReference type="GeneID" id="105264922"/>
<comment type="subunit">
    <text evidence="4">Homotetramer.</text>
</comment>
<evidence type="ECO:0000313" key="12">
    <source>
        <dbReference type="RefSeq" id="XP_011300432.1"/>
    </source>
</evidence>
<gene>
    <name evidence="12" type="primary">LOC105264922</name>
</gene>
<evidence type="ECO:0000256" key="4">
    <source>
        <dbReference type="ARBA" id="ARBA00011881"/>
    </source>
</evidence>
<dbReference type="Proteomes" id="UP000694866">
    <property type="component" value="Unplaced"/>
</dbReference>
<keyword evidence="8" id="KW-0378">Hydrolase</keyword>
<keyword evidence="11" id="KW-1185">Reference proteome</keyword>
<evidence type="ECO:0000259" key="10">
    <source>
        <dbReference type="Pfam" id="PF19283"/>
    </source>
</evidence>
<comment type="catalytic activity">
    <reaction evidence="1">
        <text>Cleavage of an N-acetyl or N-formyl amino acid from the N-terminus of a polypeptide.</text>
        <dbReference type="EC" id="3.4.19.1"/>
    </reaction>
</comment>
<dbReference type="AlphaFoldDB" id="A0A9R1TYA5"/>
<dbReference type="SUPFAM" id="SSF53474">
    <property type="entry name" value="alpha/beta-Hydrolases"/>
    <property type="match status" value="1"/>
</dbReference>
<dbReference type="Pfam" id="PF19283">
    <property type="entry name" value="APEH_N"/>
    <property type="match status" value="1"/>
</dbReference>
<dbReference type="GO" id="GO:0004252">
    <property type="term" value="F:serine-type endopeptidase activity"/>
    <property type="evidence" value="ECO:0007669"/>
    <property type="project" value="TreeGrafter"/>
</dbReference>
<evidence type="ECO:0000256" key="3">
    <source>
        <dbReference type="ARBA" id="ARBA00010040"/>
    </source>
</evidence>
<name>A0A9R1TYA5_9HYME</name>
<dbReference type="InterPro" id="IPR011042">
    <property type="entry name" value="6-blade_b-propeller_TolB-like"/>
</dbReference>
<reference evidence="12" key="1">
    <citation type="submission" date="2025-08" db="UniProtKB">
        <authorList>
            <consortium name="RefSeq"/>
        </authorList>
    </citation>
    <scope>IDENTIFICATION</scope>
    <source>
        <strain evidence="12">USDA-PBARC FA_bdor</strain>
        <tissue evidence="12">Whole organism</tissue>
    </source>
</reference>
<dbReference type="GO" id="GO:0006508">
    <property type="term" value="P:proteolysis"/>
    <property type="evidence" value="ECO:0007669"/>
    <property type="project" value="InterPro"/>
</dbReference>
<dbReference type="OrthoDB" id="416344at2759"/>
<protein>
    <recommendedName>
        <fullName evidence="6">Acylamino-acid-releasing enzyme</fullName>
        <ecNumber evidence="5">3.4.19.1</ecNumber>
    </recommendedName>
</protein>
<dbReference type="RefSeq" id="XP_011300432.1">
    <property type="nucleotide sequence ID" value="XM_011302130.1"/>
</dbReference>
<dbReference type="SUPFAM" id="SSF82171">
    <property type="entry name" value="DPP6 N-terminal domain-like"/>
    <property type="match status" value="1"/>
</dbReference>
<evidence type="ECO:0000256" key="1">
    <source>
        <dbReference type="ARBA" id="ARBA00000721"/>
    </source>
</evidence>
<dbReference type="EC" id="3.4.19.1" evidence="5"/>
<dbReference type="GO" id="GO:0008242">
    <property type="term" value="F:omega peptidase activity"/>
    <property type="evidence" value="ECO:0007669"/>
    <property type="project" value="UniProtKB-EC"/>
</dbReference>
<dbReference type="Gene3D" id="3.40.50.1820">
    <property type="entry name" value="alpha/beta hydrolase"/>
    <property type="match status" value="1"/>
</dbReference>
<proteinExistence type="inferred from homology"/>
<evidence type="ECO:0000256" key="7">
    <source>
        <dbReference type="ARBA" id="ARBA00022490"/>
    </source>
</evidence>
<accession>A0A9R1TYA5</accession>
<organism evidence="11 12">
    <name type="scientific">Fopius arisanus</name>
    <dbReference type="NCBI Taxonomy" id="64838"/>
    <lineage>
        <taxon>Eukaryota</taxon>
        <taxon>Metazoa</taxon>
        <taxon>Ecdysozoa</taxon>
        <taxon>Arthropoda</taxon>
        <taxon>Hexapoda</taxon>
        <taxon>Insecta</taxon>
        <taxon>Pterygota</taxon>
        <taxon>Neoptera</taxon>
        <taxon>Endopterygota</taxon>
        <taxon>Hymenoptera</taxon>
        <taxon>Apocrita</taxon>
        <taxon>Ichneumonoidea</taxon>
        <taxon>Braconidae</taxon>
        <taxon>Opiinae</taxon>
        <taxon>Fopius</taxon>
    </lineage>
</organism>
<feature type="domain" description="Peptidase S9 prolyl oligopeptidase catalytic" evidence="9">
    <location>
        <begin position="495"/>
        <end position="723"/>
    </location>
</feature>
<keyword evidence="7" id="KW-0963">Cytoplasm</keyword>